<evidence type="ECO:0000313" key="1">
    <source>
        <dbReference type="EnsemblMetazoa" id="Aqu2.1.23172_001"/>
    </source>
</evidence>
<dbReference type="EnsemblMetazoa" id="Aqu2.1.23172_001">
    <property type="protein sequence ID" value="Aqu2.1.23172_001"/>
    <property type="gene ID" value="Aqu2.1.23172"/>
</dbReference>
<reference evidence="1" key="1">
    <citation type="submission" date="2017-05" db="UniProtKB">
        <authorList>
            <consortium name="EnsemblMetazoa"/>
        </authorList>
    </citation>
    <scope>IDENTIFICATION</scope>
</reference>
<dbReference type="InParanoid" id="A0A1X7U5I3"/>
<name>A0A1X7U5I3_AMPQE</name>
<organism evidence="1">
    <name type="scientific">Amphimedon queenslandica</name>
    <name type="common">Sponge</name>
    <dbReference type="NCBI Taxonomy" id="400682"/>
    <lineage>
        <taxon>Eukaryota</taxon>
        <taxon>Metazoa</taxon>
        <taxon>Porifera</taxon>
        <taxon>Demospongiae</taxon>
        <taxon>Heteroscleromorpha</taxon>
        <taxon>Haplosclerida</taxon>
        <taxon>Niphatidae</taxon>
        <taxon>Amphimedon</taxon>
    </lineage>
</organism>
<dbReference type="AlphaFoldDB" id="A0A1X7U5I3"/>
<accession>A0A1X7U5I3</accession>
<protein>
    <submittedName>
        <fullName evidence="1">Uncharacterized protein</fullName>
    </submittedName>
</protein>
<sequence>MSPSSNVFYKRLASLLSERQSKPYSTTLNWIRCRLSFSLLRSAIVCFRGARSFYHRPIHSSSNIDLAFSKGQVLQ</sequence>
<proteinExistence type="predicted"/>